<dbReference type="AlphaFoldDB" id="A0A8G2CC46"/>
<dbReference type="RefSeq" id="WP_019999244.1">
    <property type="nucleotide sequence ID" value="NZ_CP192220.1"/>
</dbReference>
<dbReference type="EMBL" id="FQZR01000011">
    <property type="protein sequence ID" value="SHJ71972.1"/>
    <property type="molecule type" value="Genomic_DNA"/>
</dbReference>
<evidence type="ECO:0000313" key="2">
    <source>
        <dbReference type="Proteomes" id="UP000184001"/>
    </source>
</evidence>
<dbReference type="Pfam" id="PF05926">
    <property type="entry name" value="Phage_GPL"/>
    <property type="match status" value="1"/>
</dbReference>
<name>A0A8G2CC46_9BACT</name>
<proteinExistence type="predicted"/>
<accession>A0A8G2CC46</accession>
<gene>
    <name evidence="1" type="ORF">SAMN05660830_03072</name>
</gene>
<comment type="caution">
    <text evidence="1">The sequence shown here is derived from an EMBL/GenBank/DDBJ whole genome shotgun (WGS) entry which is preliminary data.</text>
</comment>
<organism evidence="1 2">
    <name type="scientific">Halodesulfovibrio aestuarii</name>
    <dbReference type="NCBI Taxonomy" id="126333"/>
    <lineage>
        <taxon>Bacteria</taxon>
        <taxon>Pseudomonadati</taxon>
        <taxon>Thermodesulfobacteriota</taxon>
        <taxon>Desulfovibrionia</taxon>
        <taxon>Desulfovibrionales</taxon>
        <taxon>Desulfovibrionaceae</taxon>
        <taxon>Halodesulfovibrio</taxon>
    </lineage>
</organism>
<sequence>MSSFSGHTAELATVTVTNEPFWPDLSLAEFQKIYRLPREYTDELLINQLKLGMAWANKQLIDWKNEQIAAGYSSLASVPEDIQGCALGGETPAVLHYKRAVSNYAKAYLLQHYATINRREAAHNEAKESTETRDTLLTNAEDAISDFLGNNRVDVELI</sequence>
<dbReference type="Proteomes" id="UP000184001">
    <property type="component" value="Unassembled WGS sequence"/>
</dbReference>
<dbReference type="InterPro" id="IPR009225">
    <property type="entry name" value="Phage_head_completion_GpL"/>
</dbReference>
<evidence type="ECO:0000313" key="1">
    <source>
        <dbReference type="EMBL" id="SHJ71972.1"/>
    </source>
</evidence>
<protein>
    <submittedName>
        <fullName evidence="1">Phage head completion protein (GPL)</fullName>
    </submittedName>
</protein>
<reference evidence="1 2" key="1">
    <citation type="submission" date="2016-11" db="EMBL/GenBank/DDBJ databases">
        <authorList>
            <person name="Varghese N."/>
            <person name="Submissions S."/>
        </authorList>
    </citation>
    <scope>NUCLEOTIDE SEQUENCE [LARGE SCALE GENOMIC DNA]</scope>
    <source>
        <strain evidence="1 2">DSM 17919</strain>
    </source>
</reference>